<comment type="caution">
    <text evidence="3">The sequence shown here is derived from an EMBL/GenBank/DDBJ whole genome shotgun (WGS) entry which is preliminary data.</text>
</comment>
<dbReference type="AlphaFoldDB" id="A0A845M7V8"/>
<dbReference type="RefSeq" id="WP_161350777.1">
    <property type="nucleotide sequence ID" value="NZ_WTUX01000010.1"/>
</dbReference>
<sequence>MHNPEIAEALERLAQQRAELDAELDAQREAEARVRAKWQAEGEGVAAKQLFDAQTQIDPNNDPRKLTWWRGFEHLVPPSDDPVEQLRVASESLAAALGGFDVALRGANPETERNWHRAADGFRNARPAARPLWAKLMLAGLVAIWDEYRGRQAAGKPLRAAVLPAERRHGVSEGQDTREPQDGAERRSQPLYSPIASIEEAEADFDARQAEVRAALEGIGMRYEPPTPERRRELIGMAFALDRAARDAAGLDEDFLEDEN</sequence>
<evidence type="ECO:0000256" key="1">
    <source>
        <dbReference type="SAM" id="Coils"/>
    </source>
</evidence>
<evidence type="ECO:0000256" key="2">
    <source>
        <dbReference type="SAM" id="MobiDB-lite"/>
    </source>
</evidence>
<proteinExistence type="predicted"/>
<name>A0A845M7V8_9RHOB</name>
<evidence type="ECO:0000313" key="4">
    <source>
        <dbReference type="Proteomes" id="UP000467322"/>
    </source>
</evidence>
<keyword evidence="4" id="KW-1185">Reference proteome</keyword>
<evidence type="ECO:0000313" key="3">
    <source>
        <dbReference type="EMBL" id="MZR12674.1"/>
    </source>
</evidence>
<dbReference type="Proteomes" id="UP000467322">
    <property type="component" value="Unassembled WGS sequence"/>
</dbReference>
<reference evidence="3 4" key="1">
    <citation type="submission" date="2019-12" db="EMBL/GenBank/DDBJ databases">
        <title>Maritimibacter sp. nov. sp. isolated from sea sand.</title>
        <authorList>
            <person name="Kim J."/>
            <person name="Jeong S.E."/>
            <person name="Jung H.S."/>
            <person name="Jeon C.O."/>
        </authorList>
    </citation>
    <scope>NUCLEOTIDE SEQUENCE [LARGE SCALE GENOMIC DNA]</scope>
    <source>
        <strain evidence="3 4">DP07</strain>
    </source>
</reference>
<feature type="coiled-coil region" evidence="1">
    <location>
        <begin position="3"/>
        <end position="37"/>
    </location>
</feature>
<accession>A0A845M7V8</accession>
<organism evidence="3 4">
    <name type="scientific">Maritimibacter harenae</name>
    <dbReference type="NCBI Taxonomy" id="2606218"/>
    <lineage>
        <taxon>Bacteria</taxon>
        <taxon>Pseudomonadati</taxon>
        <taxon>Pseudomonadota</taxon>
        <taxon>Alphaproteobacteria</taxon>
        <taxon>Rhodobacterales</taxon>
        <taxon>Roseobacteraceae</taxon>
        <taxon>Maritimibacter</taxon>
    </lineage>
</organism>
<feature type="region of interest" description="Disordered" evidence="2">
    <location>
        <begin position="165"/>
        <end position="193"/>
    </location>
</feature>
<dbReference type="EMBL" id="WTUX01000010">
    <property type="protein sequence ID" value="MZR12674.1"/>
    <property type="molecule type" value="Genomic_DNA"/>
</dbReference>
<gene>
    <name evidence="3" type="ORF">GQE99_06525</name>
</gene>
<feature type="compositionally biased region" description="Basic and acidic residues" evidence="2">
    <location>
        <begin position="165"/>
        <end position="188"/>
    </location>
</feature>
<keyword evidence="1" id="KW-0175">Coiled coil</keyword>
<protein>
    <submittedName>
        <fullName evidence="3">Uncharacterized protein</fullName>
    </submittedName>
</protein>